<name>A0A2K9PSC5_9FLAO</name>
<reference evidence="4 5" key="1">
    <citation type="submission" date="2018-01" db="EMBL/GenBank/DDBJ databases">
        <title>Complete genome sequence of Flavivirga eckloniae ECD14 isolated from seaweed Ecklonia cava.</title>
        <authorList>
            <person name="Lee J.H."/>
            <person name="Baik K.S."/>
            <person name="Seong C.N."/>
        </authorList>
    </citation>
    <scope>NUCLEOTIDE SEQUENCE [LARGE SCALE GENOMIC DNA]</scope>
    <source>
        <strain evidence="4 5">ECD14</strain>
    </source>
</reference>
<evidence type="ECO:0000259" key="3">
    <source>
        <dbReference type="PROSITE" id="PS51186"/>
    </source>
</evidence>
<feature type="domain" description="N-acetyltransferase" evidence="3">
    <location>
        <begin position="1"/>
        <end position="147"/>
    </location>
</feature>
<sequence>MKIVIAKKEDLEQILELQKACYLEEAELYNDFEIPPLTQTLDSIKSDYEKERFLKIEYEGKIVGSVRGYLEDGTCKIGRLIVDKNLRNNGLGKRLIKEIESQFDSAQRFELFTGYKSKRNLSLYNKLGYSEFQKRRINEKLEFIFLEKENNKKSD</sequence>
<proteinExistence type="predicted"/>
<keyword evidence="1 4" id="KW-0808">Transferase</keyword>
<evidence type="ECO:0000313" key="4">
    <source>
        <dbReference type="EMBL" id="AUP79467.1"/>
    </source>
</evidence>
<dbReference type="EMBL" id="CP025791">
    <property type="protein sequence ID" value="AUP79467.1"/>
    <property type="molecule type" value="Genomic_DNA"/>
</dbReference>
<dbReference type="PANTHER" id="PTHR43800:SF1">
    <property type="entry name" value="PEPTIDYL-LYSINE N-ACETYLTRANSFERASE YJAB"/>
    <property type="match status" value="1"/>
</dbReference>
<dbReference type="CDD" id="cd04301">
    <property type="entry name" value="NAT_SF"/>
    <property type="match status" value="1"/>
</dbReference>
<dbReference type="Gene3D" id="3.40.630.30">
    <property type="match status" value="1"/>
</dbReference>
<dbReference type="InterPro" id="IPR000182">
    <property type="entry name" value="GNAT_dom"/>
</dbReference>
<keyword evidence="5" id="KW-1185">Reference proteome</keyword>
<dbReference type="PANTHER" id="PTHR43800">
    <property type="entry name" value="PEPTIDYL-LYSINE N-ACETYLTRANSFERASE YJAB"/>
    <property type="match status" value="1"/>
</dbReference>
<dbReference type="RefSeq" id="WP_102756122.1">
    <property type="nucleotide sequence ID" value="NZ_CP025791.1"/>
</dbReference>
<dbReference type="Proteomes" id="UP000235826">
    <property type="component" value="Chromosome"/>
</dbReference>
<dbReference type="OrthoDB" id="9813917at2"/>
<accession>A0A2K9PSC5</accession>
<dbReference type="GO" id="GO:0016747">
    <property type="term" value="F:acyltransferase activity, transferring groups other than amino-acyl groups"/>
    <property type="evidence" value="ECO:0007669"/>
    <property type="project" value="InterPro"/>
</dbReference>
<organism evidence="4 5">
    <name type="scientific">Flavivirga eckloniae</name>
    <dbReference type="NCBI Taxonomy" id="1803846"/>
    <lineage>
        <taxon>Bacteria</taxon>
        <taxon>Pseudomonadati</taxon>
        <taxon>Bacteroidota</taxon>
        <taxon>Flavobacteriia</taxon>
        <taxon>Flavobacteriales</taxon>
        <taxon>Flavobacteriaceae</taxon>
        <taxon>Flavivirga</taxon>
    </lineage>
</organism>
<dbReference type="PROSITE" id="PS51186">
    <property type="entry name" value="GNAT"/>
    <property type="match status" value="1"/>
</dbReference>
<dbReference type="AlphaFoldDB" id="A0A2K9PSC5"/>
<dbReference type="Pfam" id="PF00583">
    <property type="entry name" value="Acetyltransf_1"/>
    <property type="match status" value="1"/>
</dbReference>
<evidence type="ECO:0000256" key="1">
    <source>
        <dbReference type="ARBA" id="ARBA00022679"/>
    </source>
</evidence>
<keyword evidence="2" id="KW-0012">Acyltransferase</keyword>
<evidence type="ECO:0000313" key="5">
    <source>
        <dbReference type="Proteomes" id="UP000235826"/>
    </source>
</evidence>
<dbReference type="KEGG" id="fek:C1H87_12420"/>
<gene>
    <name evidence="4" type="ORF">C1H87_12420</name>
</gene>
<protein>
    <submittedName>
        <fullName evidence="4">GNAT family N-acetyltransferase</fullName>
    </submittedName>
</protein>
<evidence type="ECO:0000256" key="2">
    <source>
        <dbReference type="ARBA" id="ARBA00023315"/>
    </source>
</evidence>
<dbReference type="InterPro" id="IPR016181">
    <property type="entry name" value="Acyl_CoA_acyltransferase"/>
</dbReference>
<dbReference type="SUPFAM" id="SSF55729">
    <property type="entry name" value="Acyl-CoA N-acyltransferases (Nat)"/>
    <property type="match status" value="1"/>
</dbReference>